<reference evidence="4 5" key="1">
    <citation type="submission" date="2019-07" db="EMBL/GenBank/DDBJ databases">
        <title>Sulfurimonas paralvinellae sp. nov., a novel mesophilic, hydrogen- and sulfur-oxidizing chemolithoautotroph within the Epsilonproteo- bacteria isolated from a deep-sea hydrothermal vent polychaete nest, reclassification of Thiomicrospira denitrificans as Sulfurimonas denitrificans comb. nov. and emended description of the genus Sulfurimonas.</title>
        <authorList>
            <person name="Wang S."/>
            <person name="Jiang L."/>
            <person name="Shao Z."/>
        </authorList>
    </citation>
    <scope>NUCLEOTIDE SEQUENCE [LARGE SCALE GENOMIC DNA]</scope>
    <source>
        <strain evidence="4 5">GO25</strain>
    </source>
</reference>
<dbReference type="EMBL" id="CP041406">
    <property type="protein sequence ID" value="QOP46679.1"/>
    <property type="molecule type" value="Genomic_DNA"/>
</dbReference>
<keyword evidence="5" id="KW-1185">Reference proteome</keyword>
<proteinExistence type="inferred from homology"/>
<evidence type="ECO:0000313" key="5">
    <source>
        <dbReference type="Proteomes" id="UP000593580"/>
    </source>
</evidence>
<dbReference type="NCBIfam" id="TIGR03381">
    <property type="entry name" value="agmatine_aguB"/>
    <property type="match status" value="1"/>
</dbReference>
<dbReference type="InterPro" id="IPR017755">
    <property type="entry name" value="N-carbamoylputrescine_amidase"/>
</dbReference>
<dbReference type="PANTHER" id="PTHR43674:SF2">
    <property type="entry name" value="BETA-UREIDOPROPIONASE"/>
    <property type="match status" value="1"/>
</dbReference>
<dbReference type="InterPro" id="IPR036526">
    <property type="entry name" value="C-N_Hydrolase_sf"/>
</dbReference>
<dbReference type="PROSITE" id="PS50263">
    <property type="entry name" value="CN_HYDROLASE"/>
    <property type="match status" value="1"/>
</dbReference>
<name>A0A7M1BAD4_9BACT</name>
<dbReference type="CDD" id="cd07573">
    <property type="entry name" value="CPA"/>
    <property type="match status" value="1"/>
</dbReference>
<dbReference type="Gene3D" id="3.60.110.10">
    <property type="entry name" value="Carbon-nitrogen hydrolase"/>
    <property type="match status" value="1"/>
</dbReference>
<sequence length="311" mass="35413">MSVWFTDRFRHSLAIICWKLQAEDRELREVKAAAVQMSMSEDKAANVAKAKRLVREAAANGANIILLPELFEGLYFCKDMDEKYFSWASPLKDNRLIKQFSELSRELGVVLLVSYFEKADDGYFNSLVVIDSDGSVMDNYRKTHIPDGPGYEEKFYFKPGNTGFRVYDTAYGKIGVGICWDQWFCETARALTLQGAEIIFYPTAIGSEPEIGLDSKEHWQRVQMGHAATNTVPVVVANRIGREAGESCELTFYGSSFITDYTGKKIAEASRDKEEIIYALFDLDENAKQREYWGLLRDRRPEMYGKVVVVT</sequence>
<protein>
    <submittedName>
        <fullName evidence="4">N-carbamoylputrescine amidase</fullName>
        <ecNumber evidence="4">3.5.1.53</ecNumber>
    </submittedName>
</protein>
<gene>
    <name evidence="4" type="primary">aguB</name>
    <name evidence="4" type="ORF">FM071_01605</name>
</gene>
<evidence type="ECO:0000256" key="2">
    <source>
        <dbReference type="ARBA" id="ARBA00034122"/>
    </source>
</evidence>
<dbReference type="PANTHER" id="PTHR43674">
    <property type="entry name" value="NITRILASE C965.09-RELATED"/>
    <property type="match status" value="1"/>
</dbReference>
<evidence type="ECO:0000256" key="1">
    <source>
        <dbReference type="ARBA" id="ARBA00022801"/>
    </source>
</evidence>
<accession>A0A7M1BAD4</accession>
<organism evidence="4 5">
    <name type="scientific">Sulfurimonas paralvinellae</name>
    <dbReference type="NCBI Taxonomy" id="317658"/>
    <lineage>
        <taxon>Bacteria</taxon>
        <taxon>Pseudomonadati</taxon>
        <taxon>Campylobacterota</taxon>
        <taxon>Epsilonproteobacteria</taxon>
        <taxon>Campylobacterales</taxon>
        <taxon>Sulfurimonadaceae</taxon>
        <taxon>Sulfurimonas</taxon>
    </lineage>
</organism>
<dbReference type="InterPro" id="IPR003010">
    <property type="entry name" value="C-N_Hydrolase"/>
</dbReference>
<dbReference type="KEGG" id="spal:FM071_01605"/>
<evidence type="ECO:0000313" key="4">
    <source>
        <dbReference type="EMBL" id="QOP46679.1"/>
    </source>
</evidence>
<dbReference type="GO" id="GO:0033388">
    <property type="term" value="P:putrescine biosynthetic process from arginine"/>
    <property type="evidence" value="ECO:0007669"/>
    <property type="project" value="TreeGrafter"/>
</dbReference>
<dbReference type="Proteomes" id="UP000593580">
    <property type="component" value="Chromosome"/>
</dbReference>
<keyword evidence="1 4" id="KW-0378">Hydrolase</keyword>
<feature type="domain" description="CN hydrolase" evidence="3">
    <location>
        <begin position="30"/>
        <end position="283"/>
    </location>
</feature>
<comment type="similarity">
    <text evidence="2">Belongs to the carbon-nitrogen hydrolase superfamily.</text>
</comment>
<evidence type="ECO:0000259" key="3">
    <source>
        <dbReference type="PROSITE" id="PS50263"/>
    </source>
</evidence>
<dbReference type="InterPro" id="IPR050345">
    <property type="entry name" value="Aliph_Amidase/BUP"/>
</dbReference>
<dbReference type="GO" id="GO:0050126">
    <property type="term" value="F:N-carbamoylputrescine amidase activity"/>
    <property type="evidence" value="ECO:0007669"/>
    <property type="project" value="UniProtKB-EC"/>
</dbReference>
<dbReference type="AlphaFoldDB" id="A0A7M1BAD4"/>
<dbReference type="SUPFAM" id="SSF56317">
    <property type="entry name" value="Carbon-nitrogen hydrolase"/>
    <property type="match status" value="1"/>
</dbReference>
<dbReference type="EC" id="3.5.1.53" evidence="4"/>
<dbReference type="Pfam" id="PF00795">
    <property type="entry name" value="CN_hydrolase"/>
    <property type="match status" value="1"/>
</dbReference>